<dbReference type="GO" id="GO:0003729">
    <property type="term" value="F:mRNA binding"/>
    <property type="evidence" value="ECO:0007669"/>
    <property type="project" value="TreeGrafter"/>
</dbReference>
<sequence>MEVKELAPVATKDKNSEEQDSKDKELLLIDTAVPSQQKHRPGPLDLSSTRQTNISQPFSLTVAAARSIVDLNSISYPEGIQRPKPELNVNARDGKFVYDRNFLLQFMPICKEKPDRLPPLDAMGIEPASEHYMSQGGSQRGNRGAAMSTPPALSRQASVGLGISSFGKPGGFAMGQFATPTSKLSSEERFAMASGARPGPSGPGGASAFGGRPPAISRTPSQGGPGASGSGRTRSHRGNKRPGDKNGGPGQMSFQHQPPGGLMGPPLEPVAPLQASANRWVPQSSARKPVNDDSPEVVDRKVRGLLNKLTMERFESISDQIIGWANKSEKEKDGRTLIQVIRLVFEQATDEAAWSEIYARLCRKMMEQISPDVQDEGIRNAEGRPITGGQLFRKYLLNRCQEDFERGSAVEKSAGAERKAELYFEEYYAAAKAKRQGLGLVKFIGELFKLQMLTERIMHECIKKLLSYVDNPEEEEIESLCQLLTTIGQIFDTPRAKQYMDNYFARMKELTKSPKVPPRLQFMLQDIIELRHRNWIPRNAMATLKTIAEIHQRAVKEQAMKERESAQRMNTMSRGGSPRGQDRQDQQRAYGWTAARPAKAGDLTNFGKISMQSPRMSEPAISWSTSGNISAMLNAPEAVKPSGPRSRKPSVNWLQAGPPPQPTEGSKIQLLPQSRHLADEESKGEMPSASCAGYKPTMSEEEAKRRIAEDSKEFFAIRDLDEAEEYFTKLPQGHRFRLVDSLLTKAIESKAADAELVARFFLRAAEKGLCSSAAFEEGFMDTAEFIDDIAVDVPKAPQLFVIMMKGAGLDKDLERRDRIVDKSMDKDKLISMLSTPLDL</sequence>
<gene>
    <name evidence="10" type="ORF">OE88DRAFT_1630299</name>
</gene>
<dbReference type="PANTHER" id="PTHR23253">
    <property type="entry name" value="EUKARYOTIC TRANSLATION INITIATION FACTOR 4 GAMMA"/>
    <property type="match status" value="1"/>
</dbReference>
<dbReference type="OrthoDB" id="514777at2759"/>
<dbReference type="PANTHER" id="PTHR23253:SF9">
    <property type="entry name" value="EUKARYOTIC TRANSLATION INITIATION FACTOR 4 GAMMA 2"/>
    <property type="match status" value="1"/>
</dbReference>
<protein>
    <recommendedName>
        <fullName evidence="9">MI domain-containing protein</fullName>
    </recommendedName>
</protein>
<dbReference type="STRING" id="5364.A0A5C3N3F6"/>
<feature type="compositionally biased region" description="Low complexity" evidence="8">
    <location>
        <begin position="209"/>
        <end position="222"/>
    </location>
</feature>
<evidence type="ECO:0000256" key="4">
    <source>
        <dbReference type="ARBA" id="ARBA00022540"/>
    </source>
</evidence>
<dbReference type="InterPro" id="IPR016024">
    <property type="entry name" value="ARM-type_fold"/>
</dbReference>
<keyword evidence="3" id="KW-0963">Cytoplasm</keyword>
<dbReference type="GO" id="GO:0003743">
    <property type="term" value="F:translation initiation factor activity"/>
    <property type="evidence" value="ECO:0007669"/>
    <property type="project" value="UniProtKB-KW"/>
</dbReference>
<dbReference type="FunFam" id="1.25.40.180:FF:000020">
    <property type="entry name" value="Eukaryotic translation initiation factor subunit"/>
    <property type="match status" value="1"/>
</dbReference>
<dbReference type="Proteomes" id="UP000305948">
    <property type="component" value="Unassembled WGS sequence"/>
</dbReference>
<keyword evidence="11" id="KW-1185">Reference proteome</keyword>
<feature type="region of interest" description="Disordered" evidence="8">
    <location>
        <begin position="131"/>
        <end position="151"/>
    </location>
</feature>
<keyword evidence="4" id="KW-0396">Initiation factor</keyword>
<feature type="compositionally biased region" description="Basic and acidic residues" evidence="8">
    <location>
        <begin position="1"/>
        <end position="27"/>
    </location>
</feature>
<accession>A0A5C3N3F6</accession>
<keyword evidence="7" id="KW-0648">Protein biosynthesis</keyword>
<dbReference type="Pfam" id="PF12152">
    <property type="entry name" value="eIF_4G1"/>
    <property type="match status" value="1"/>
</dbReference>
<feature type="region of interest" description="Disordered" evidence="8">
    <location>
        <begin position="1"/>
        <end position="51"/>
    </location>
</feature>
<comment type="subcellular location">
    <subcellularLocation>
        <location evidence="1">Cytoplasm</location>
    </subcellularLocation>
</comment>
<proteinExistence type="inferred from homology"/>
<dbReference type="Gene3D" id="1.25.40.180">
    <property type="match status" value="2"/>
</dbReference>
<reference evidence="10 11" key="1">
    <citation type="journal article" date="2019" name="Nat. Ecol. Evol.">
        <title>Megaphylogeny resolves global patterns of mushroom evolution.</title>
        <authorList>
            <person name="Varga T."/>
            <person name="Krizsan K."/>
            <person name="Foldi C."/>
            <person name="Dima B."/>
            <person name="Sanchez-Garcia M."/>
            <person name="Sanchez-Ramirez S."/>
            <person name="Szollosi G.J."/>
            <person name="Szarkandi J.G."/>
            <person name="Papp V."/>
            <person name="Albert L."/>
            <person name="Andreopoulos W."/>
            <person name="Angelini C."/>
            <person name="Antonin V."/>
            <person name="Barry K.W."/>
            <person name="Bougher N.L."/>
            <person name="Buchanan P."/>
            <person name="Buyck B."/>
            <person name="Bense V."/>
            <person name="Catcheside P."/>
            <person name="Chovatia M."/>
            <person name="Cooper J."/>
            <person name="Damon W."/>
            <person name="Desjardin D."/>
            <person name="Finy P."/>
            <person name="Geml J."/>
            <person name="Haridas S."/>
            <person name="Hughes K."/>
            <person name="Justo A."/>
            <person name="Karasinski D."/>
            <person name="Kautmanova I."/>
            <person name="Kiss B."/>
            <person name="Kocsube S."/>
            <person name="Kotiranta H."/>
            <person name="LaButti K.M."/>
            <person name="Lechner B.E."/>
            <person name="Liimatainen K."/>
            <person name="Lipzen A."/>
            <person name="Lukacs Z."/>
            <person name="Mihaltcheva S."/>
            <person name="Morgado L.N."/>
            <person name="Niskanen T."/>
            <person name="Noordeloos M.E."/>
            <person name="Ohm R.A."/>
            <person name="Ortiz-Santana B."/>
            <person name="Ovrebo C."/>
            <person name="Racz N."/>
            <person name="Riley R."/>
            <person name="Savchenko A."/>
            <person name="Shiryaev A."/>
            <person name="Soop K."/>
            <person name="Spirin V."/>
            <person name="Szebenyi C."/>
            <person name="Tomsovsky M."/>
            <person name="Tulloss R.E."/>
            <person name="Uehling J."/>
            <person name="Grigoriev I.V."/>
            <person name="Vagvolgyi C."/>
            <person name="Papp T."/>
            <person name="Martin F.M."/>
            <person name="Miettinen O."/>
            <person name="Hibbett D.S."/>
            <person name="Nagy L.G."/>
        </authorList>
    </citation>
    <scope>NUCLEOTIDE SEQUENCE [LARGE SCALE GENOMIC DNA]</scope>
    <source>
        <strain evidence="10 11">OMC1185</strain>
    </source>
</reference>
<feature type="region of interest" description="Disordered" evidence="8">
    <location>
        <begin position="183"/>
        <end position="270"/>
    </location>
</feature>
<keyword evidence="6" id="KW-0694">RNA-binding</keyword>
<evidence type="ECO:0000256" key="1">
    <source>
        <dbReference type="ARBA" id="ARBA00004496"/>
    </source>
</evidence>
<feature type="domain" description="MI" evidence="9">
    <location>
        <begin position="702"/>
        <end position="823"/>
    </location>
</feature>
<dbReference type="EMBL" id="ML213512">
    <property type="protein sequence ID" value="TFK50966.1"/>
    <property type="molecule type" value="Genomic_DNA"/>
</dbReference>
<evidence type="ECO:0000256" key="8">
    <source>
        <dbReference type="SAM" id="MobiDB-lite"/>
    </source>
</evidence>
<keyword evidence="5" id="KW-0597">Phosphoprotein</keyword>
<dbReference type="Pfam" id="PF02847">
    <property type="entry name" value="MA3"/>
    <property type="match status" value="1"/>
</dbReference>
<name>A0A5C3N3F6_9AGAM</name>
<evidence type="ECO:0000256" key="2">
    <source>
        <dbReference type="ARBA" id="ARBA00005775"/>
    </source>
</evidence>
<comment type="similarity">
    <text evidence="2">Belongs to the eukaryotic initiation factor 4G family.</text>
</comment>
<dbReference type="InterPro" id="IPR036211">
    <property type="entry name" value="eIF4G_eIF4E-bd_sf"/>
</dbReference>
<evidence type="ECO:0000313" key="11">
    <source>
        <dbReference type="Proteomes" id="UP000305948"/>
    </source>
</evidence>
<evidence type="ECO:0000256" key="7">
    <source>
        <dbReference type="ARBA" id="ARBA00022917"/>
    </source>
</evidence>
<evidence type="ECO:0000259" key="9">
    <source>
        <dbReference type="PROSITE" id="PS51366"/>
    </source>
</evidence>
<dbReference type="AlphaFoldDB" id="A0A5C3N3F6"/>
<dbReference type="SUPFAM" id="SSF101489">
    <property type="entry name" value="Eukaryotic initiation factor 4f subunit eIF4g, eIF4e-binding domain"/>
    <property type="match status" value="1"/>
</dbReference>
<dbReference type="SMART" id="SM00543">
    <property type="entry name" value="MIF4G"/>
    <property type="match status" value="1"/>
</dbReference>
<dbReference type="InterPro" id="IPR003890">
    <property type="entry name" value="MIF4G-like_typ-3"/>
</dbReference>
<dbReference type="PROSITE" id="PS51366">
    <property type="entry name" value="MI"/>
    <property type="match status" value="1"/>
</dbReference>
<dbReference type="SUPFAM" id="SSF48371">
    <property type="entry name" value="ARM repeat"/>
    <property type="match status" value="2"/>
</dbReference>
<organism evidence="10 11">
    <name type="scientific">Heliocybe sulcata</name>
    <dbReference type="NCBI Taxonomy" id="5364"/>
    <lineage>
        <taxon>Eukaryota</taxon>
        <taxon>Fungi</taxon>
        <taxon>Dikarya</taxon>
        <taxon>Basidiomycota</taxon>
        <taxon>Agaricomycotina</taxon>
        <taxon>Agaricomycetes</taxon>
        <taxon>Gloeophyllales</taxon>
        <taxon>Gloeophyllaceae</taxon>
        <taxon>Heliocybe</taxon>
    </lineage>
</organism>
<evidence type="ECO:0000256" key="3">
    <source>
        <dbReference type="ARBA" id="ARBA00022490"/>
    </source>
</evidence>
<dbReference type="InterPro" id="IPR003891">
    <property type="entry name" value="Initiation_fac_eIF4g_MI"/>
</dbReference>
<dbReference type="InterPro" id="IPR022745">
    <property type="entry name" value="eIF4G1_eIF4E-bd"/>
</dbReference>
<dbReference type="Gene3D" id="1.20.970.30">
    <property type="entry name" value="eIF4G, eIF4E-binding domain"/>
    <property type="match status" value="1"/>
</dbReference>
<evidence type="ECO:0000256" key="6">
    <source>
        <dbReference type="ARBA" id="ARBA00022884"/>
    </source>
</evidence>
<feature type="region of interest" description="Disordered" evidence="8">
    <location>
        <begin position="555"/>
        <end position="589"/>
    </location>
</feature>
<dbReference type="GO" id="GO:0010494">
    <property type="term" value="C:cytoplasmic stress granule"/>
    <property type="evidence" value="ECO:0007669"/>
    <property type="project" value="UniProtKB-ARBA"/>
</dbReference>
<dbReference type="GO" id="GO:0016281">
    <property type="term" value="C:eukaryotic translation initiation factor 4F complex"/>
    <property type="evidence" value="ECO:0007669"/>
    <property type="project" value="TreeGrafter"/>
</dbReference>
<evidence type="ECO:0000313" key="10">
    <source>
        <dbReference type="EMBL" id="TFK50966.1"/>
    </source>
</evidence>
<dbReference type="Pfam" id="PF02854">
    <property type="entry name" value="MIF4G"/>
    <property type="match status" value="1"/>
</dbReference>
<feature type="region of interest" description="Disordered" evidence="8">
    <location>
        <begin position="637"/>
        <end position="697"/>
    </location>
</feature>
<dbReference type="SMART" id="SM00544">
    <property type="entry name" value="MA3"/>
    <property type="match status" value="1"/>
</dbReference>
<evidence type="ECO:0000256" key="5">
    <source>
        <dbReference type="ARBA" id="ARBA00022553"/>
    </source>
</evidence>
<feature type="compositionally biased region" description="Basic and acidic residues" evidence="8">
    <location>
        <begin position="555"/>
        <end position="566"/>
    </location>
</feature>